<organism evidence="2 3">
    <name type="scientific">Actibacterium atlanticum</name>
    <dbReference type="NCBI Taxonomy" id="1461693"/>
    <lineage>
        <taxon>Bacteria</taxon>
        <taxon>Pseudomonadati</taxon>
        <taxon>Pseudomonadota</taxon>
        <taxon>Alphaproteobacteria</taxon>
        <taxon>Rhodobacterales</taxon>
        <taxon>Roseobacteraceae</taxon>
        <taxon>Actibacterium</taxon>
    </lineage>
</organism>
<dbReference type="InterPro" id="IPR038765">
    <property type="entry name" value="Papain-like_cys_pep_sf"/>
</dbReference>
<dbReference type="STRING" id="1461693.ATO10_07277"/>
<dbReference type="PATRIC" id="fig|1461693.3.peg.1481"/>
<dbReference type="OrthoDB" id="7673667at2"/>
<evidence type="ECO:0000313" key="3">
    <source>
        <dbReference type="Proteomes" id="UP000024836"/>
    </source>
</evidence>
<dbReference type="SUPFAM" id="SSF54001">
    <property type="entry name" value="Cysteine proteinases"/>
    <property type="match status" value="1"/>
</dbReference>
<dbReference type="Gene3D" id="3.10.620.30">
    <property type="match status" value="1"/>
</dbReference>
<dbReference type="AlphaFoldDB" id="A0A058ZLU8"/>
<proteinExistence type="predicted"/>
<comment type="caution">
    <text evidence="2">The sequence shown here is derived from an EMBL/GenBank/DDBJ whole genome shotgun (WGS) entry which is preliminary data.</text>
</comment>
<dbReference type="RefSeq" id="WP_035249959.1">
    <property type="nucleotide sequence ID" value="NZ_AQQY01000004.1"/>
</dbReference>
<dbReference type="Pfam" id="PF01841">
    <property type="entry name" value="Transglut_core"/>
    <property type="match status" value="1"/>
</dbReference>
<reference evidence="2 3" key="1">
    <citation type="submission" date="2013-04" db="EMBL/GenBank/DDBJ databases">
        <title>Shimia sp. 22II-S11-Z10 Genome Sequencing.</title>
        <authorList>
            <person name="Lai Q."/>
            <person name="Li G."/>
            <person name="Shao Z."/>
        </authorList>
    </citation>
    <scope>NUCLEOTIDE SEQUENCE [LARGE SCALE GENOMIC DNA]</scope>
    <source>
        <strain evidence="3">22II-S11-Z10</strain>
    </source>
</reference>
<gene>
    <name evidence="2" type="ORF">ATO10_07277</name>
</gene>
<accession>A0A058ZLU8</accession>
<dbReference type="eggNOG" id="ENOG5030GAI">
    <property type="taxonomic scope" value="Bacteria"/>
</dbReference>
<keyword evidence="3" id="KW-1185">Reference proteome</keyword>
<dbReference type="InterPro" id="IPR002931">
    <property type="entry name" value="Transglutaminase-like"/>
</dbReference>
<name>A0A058ZLU8_9RHOB</name>
<protein>
    <recommendedName>
        <fullName evidence="1">Transglutaminase-like domain-containing protein</fullName>
    </recommendedName>
</protein>
<dbReference type="EMBL" id="AQQY01000004">
    <property type="protein sequence ID" value="KCV82172.1"/>
    <property type="molecule type" value="Genomic_DNA"/>
</dbReference>
<sequence length="272" mass="29506">MLTLSVTVTKPALGRLFVPMGVTTPHHCPVGFDVEGAPFRMVCEPCSGQWVAVIDQVQGPVAFRTRFAPGVGRYPGAMFTPRRNRFTRAADDLAATALDIADSAGGGADGIDAIVQDVARQFTYGHADVPFYEGYDQIPNLCGMEQGSCVDINTYLVASLRAVGYEAGYVTGYFFPEEKQGRCSDMHCWVVTRHGGQCREWDIAHHLKMGTQQIAPGLNPKAGVRVPMAHSMGIDLPELGIRGLKLIAQPMWLDAHGDIELAEVDIRLVGAF</sequence>
<dbReference type="Proteomes" id="UP000024836">
    <property type="component" value="Unassembled WGS sequence"/>
</dbReference>
<evidence type="ECO:0000259" key="1">
    <source>
        <dbReference type="Pfam" id="PF01841"/>
    </source>
</evidence>
<feature type="domain" description="Transglutaminase-like" evidence="1">
    <location>
        <begin position="99"/>
        <end position="190"/>
    </location>
</feature>
<evidence type="ECO:0000313" key="2">
    <source>
        <dbReference type="EMBL" id="KCV82172.1"/>
    </source>
</evidence>